<dbReference type="AlphaFoldDB" id="A0A328WU59"/>
<dbReference type="PANTHER" id="PTHR43201:SF5">
    <property type="entry name" value="MEDIUM-CHAIN ACYL-COA LIGASE ACSF2, MITOCHONDRIAL"/>
    <property type="match status" value="1"/>
</dbReference>
<dbReference type="Gene3D" id="3.30.300.30">
    <property type="match status" value="1"/>
</dbReference>
<organism evidence="4 5">
    <name type="scientific">Flavobacterium lacus</name>
    <dbReference type="NCBI Taxonomy" id="1353778"/>
    <lineage>
        <taxon>Bacteria</taxon>
        <taxon>Pseudomonadati</taxon>
        <taxon>Bacteroidota</taxon>
        <taxon>Flavobacteriia</taxon>
        <taxon>Flavobacteriales</taxon>
        <taxon>Flavobacteriaceae</taxon>
        <taxon>Flavobacterium</taxon>
    </lineage>
</organism>
<keyword evidence="2 4" id="KW-0436">Ligase</keyword>
<dbReference type="InterPro" id="IPR000873">
    <property type="entry name" value="AMP-dep_synth/lig_dom"/>
</dbReference>
<dbReference type="GO" id="GO:0031956">
    <property type="term" value="F:medium-chain fatty acid-CoA ligase activity"/>
    <property type="evidence" value="ECO:0007669"/>
    <property type="project" value="TreeGrafter"/>
</dbReference>
<sequence>MIMNSTDITYQNVHKRFKLNGFHLDRDELCMSAYSFIKEGEDFEKPVGDFLLDWFDDKSYIEMNTSGSTGTPKLIKVDKQAMVRSALATGDFFDLKPGDKVLHCLPANYVAGKMMLIRGFILGLEIDFVAPSSHPLARIDTEYDFAALVPMQAQYSLDKLKHVRKIIIGGAKITKPLEQKLLKIKTSEIYETYGMTETITHIAARKIGEDAFTVFPNVMLSMDEKNCLLIKAPSVSPEIIVTNDFVEMVSENKFIWLGRYDNVVNSGGIKLIPEQIEEKLATRIPRRYFVAGKADPVLGERLVLIVEGEEILIEDSIFDVLDKYEKPKEIHFVKHFEETPTGKIIRKETMGKFMS</sequence>
<dbReference type="SUPFAM" id="SSF56801">
    <property type="entry name" value="Acetyl-CoA synthetase-like"/>
    <property type="match status" value="1"/>
</dbReference>
<protein>
    <submittedName>
        <fullName evidence="4">O-succinylbenzoic acid--CoA ligase</fullName>
    </submittedName>
</protein>
<proteinExistence type="inferred from homology"/>
<keyword evidence="5" id="KW-1185">Reference proteome</keyword>
<dbReference type="PANTHER" id="PTHR43201">
    <property type="entry name" value="ACYL-COA SYNTHETASE"/>
    <property type="match status" value="1"/>
</dbReference>
<dbReference type="Pfam" id="PF00501">
    <property type="entry name" value="AMP-binding"/>
    <property type="match status" value="1"/>
</dbReference>
<gene>
    <name evidence="4" type="ORF">B0I10_12116</name>
</gene>
<dbReference type="Proteomes" id="UP000249518">
    <property type="component" value="Unassembled WGS sequence"/>
</dbReference>
<feature type="domain" description="AMP-dependent synthetase/ligase" evidence="3">
    <location>
        <begin position="63"/>
        <end position="204"/>
    </location>
</feature>
<dbReference type="Gene3D" id="3.40.50.12780">
    <property type="entry name" value="N-terminal domain of ligase-like"/>
    <property type="match status" value="1"/>
</dbReference>
<dbReference type="InterPro" id="IPR042099">
    <property type="entry name" value="ANL_N_sf"/>
</dbReference>
<dbReference type="GO" id="GO:0006631">
    <property type="term" value="P:fatty acid metabolic process"/>
    <property type="evidence" value="ECO:0007669"/>
    <property type="project" value="TreeGrafter"/>
</dbReference>
<accession>A0A328WU59</accession>
<dbReference type="InterPro" id="IPR045851">
    <property type="entry name" value="AMP-bd_C_sf"/>
</dbReference>
<evidence type="ECO:0000313" key="4">
    <source>
        <dbReference type="EMBL" id="RAR46369.1"/>
    </source>
</evidence>
<evidence type="ECO:0000256" key="1">
    <source>
        <dbReference type="ARBA" id="ARBA00006432"/>
    </source>
</evidence>
<reference evidence="4 5" key="1">
    <citation type="submission" date="2018-06" db="EMBL/GenBank/DDBJ databases">
        <title>Genomic Encyclopedia of Type Strains, Phase III (KMG-III): the genomes of soil and plant-associated and newly described type strains.</title>
        <authorList>
            <person name="Whitman W."/>
        </authorList>
    </citation>
    <scope>NUCLEOTIDE SEQUENCE [LARGE SCALE GENOMIC DNA]</scope>
    <source>
        <strain evidence="4 5">CGMCC 1.12504</strain>
    </source>
</reference>
<dbReference type="RefSeq" id="WP_317047191.1">
    <property type="nucleotide sequence ID" value="NZ_QLSV01000021.1"/>
</dbReference>
<evidence type="ECO:0000256" key="2">
    <source>
        <dbReference type="ARBA" id="ARBA00022598"/>
    </source>
</evidence>
<name>A0A328WU59_9FLAO</name>
<comment type="similarity">
    <text evidence="1">Belongs to the ATP-dependent AMP-binding enzyme family.</text>
</comment>
<evidence type="ECO:0000259" key="3">
    <source>
        <dbReference type="Pfam" id="PF00501"/>
    </source>
</evidence>
<comment type="caution">
    <text evidence="4">The sequence shown here is derived from an EMBL/GenBank/DDBJ whole genome shotgun (WGS) entry which is preliminary data.</text>
</comment>
<dbReference type="EMBL" id="QLSV01000021">
    <property type="protein sequence ID" value="RAR46369.1"/>
    <property type="molecule type" value="Genomic_DNA"/>
</dbReference>
<evidence type="ECO:0000313" key="5">
    <source>
        <dbReference type="Proteomes" id="UP000249518"/>
    </source>
</evidence>